<comment type="caution">
    <text evidence="2">The sequence shown here is derived from an EMBL/GenBank/DDBJ whole genome shotgun (WGS) entry which is preliminary data.</text>
</comment>
<reference evidence="2 3" key="1">
    <citation type="submission" date="2024-06" db="EMBL/GenBank/DDBJ databases">
        <title>A chromosome-level genome assembly of beet webworm, Loxostege sticticalis.</title>
        <authorList>
            <person name="Zhang Y."/>
        </authorList>
    </citation>
    <scope>NUCLEOTIDE SEQUENCE [LARGE SCALE GENOMIC DNA]</scope>
    <source>
        <strain evidence="2">AQ026</strain>
        <tissue evidence="2">Whole body</tissue>
    </source>
</reference>
<dbReference type="Gene3D" id="3.30.70.1820">
    <property type="entry name" value="L1 transposable element, RRM domain"/>
    <property type="match status" value="1"/>
</dbReference>
<accession>A0ABR3HUU4</accession>
<dbReference type="Proteomes" id="UP001549920">
    <property type="component" value="Unassembled WGS sequence"/>
</dbReference>
<evidence type="ECO:0000313" key="2">
    <source>
        <dbReference type="EMBL" id="KAL0880334.1"/>
    </source>
</evidence>
<feature type="domain" description="FP protein C-terminal" evidence="1">
    <location>
        <begin position="264"/>
        <end position="316"/>
    </location>
</feature>
<name>A0ABR3HUU4_LOXSC</name>
<organism evidence="2 3">
    <name type="scientific">Loxostege sticticalis</name>
    <name type="common">Beet webworm moth</name>
    <dbReference type="NCBI Taxonomy" id="481309"/>
    <lineage>
        <taxon>Eukaryota</taxon>
        <taxon>Metazoa</taxon>
        <taxon>Ecdysozoa</taxon>
        <taxon>Arthropoda</taxon>
        <taxon>Hexapoda</taxon>
        <taxon>Insecta</taxon>
        <taxon>Pterygota</taxon>
        <taxon>Neoptera</taxon>
        <taxon>Endopterygota</taxon>
        <taxon>Lepidoptera</taxon>
        <taxon>Glossata</taxon>
        <taxon>Ditrysia</taxon>
        <taxon>Pyraloidea</taxon>
        <taxon>Crambidae</taxon>
        <taxon>Pyraustinae</taxon>
        <taxon>Loxostege</taxon>
    </lineage>
</organism>
<dbReference type="EMBL" id="JBEUOH010000013">
    <property type="protein sequence ID" value="KAL0880334.1"/>
    <property type="molecule type" value="Genomic_DNA"/>
</dbReference>
<dbReference type="PANTHER" id="PTHR11505">
    <property type="entry name" value="L1 TRANSPOSABLE ELEMENT-RELATED"/>
    <property type="match status" value="1"/>
</dbReference>
<protein>
    <recommendedName>
        <fullName evidence="1">FP protein C-terminal domain-containing protein</fullName>
    </recommendedName>
</protein>
<proteinExistence type="predicted"/>
<keyword evidence="3" id="KW-1185">Reference proteome</keyword>
<dbReference type="InterPro" id="IPR004244">
    <property type="entry name" value="Transposase_22"/>
</dbReference>
<dbReference type="InterPro" id="IPR057251">
    <property type="entry name" value="FP_C"/>
</dbReference>
<evidence type="ECO:0000259" key="1">
    <source>
        <dbReference type="Pfam" id="PF25298"/>
    </source>
</evidence>
<evidence type="ECO:0000313" key="3">
    <source>
        <dbReference type="Proteomes" id="UP001549920"/>
    </source>
</evidence>
<gene>
    <name evidence="2" type="ORF">ABMA27_002781</name>
</gene>
<sequence>MALQRSPPNKFSSDSNIVSSVDSEHNTFINTRKRKQPDCEDMASFEEKFNKKLLTWDAKITESIAIAVSSSVSKEMTKISDVLSEININMMKLSADNVNINISLKETNTRLSELEKSLNFSAERQDSFDNRLKTVEDKMTSSADQVSQIKSLEHKISAMEQNARQCNIEICNLPERRNENLVSIVEKLGDVIACPVRASDIVAVHRVPHADPKNNRPKNVIVKLNNRMLRDNVISAYRSAKGLDSTKLCITGPTSTIYVNEHLTINNKVLFRQTREMAKKQAFRYVWVKHGTILARKSDTSPVIAIRSTEDIAKIK</sequence>
<dbReference type="Pfam" id="PF25298">
    <property type="entry name" value="Baculo_FP_2nd"/>
    <property type="match status" value="1"/>
</dbReference>